<proteinExistence type="predicted"/>
<reference evidence="1 2" key="1">
    <citation type="submission" date="2023-03" db="EMBL/GenBank/DDBJ databases">
        <title>Bacillus Genome Sequencing.</title>
        <authorList>
            <person name="Dunlap C."/>
        </authorList>
    </citation>
    <scope>NUCLEOTIDE SEQUENCE [LARGE SCALE GENOMIC DNA]</scope>
    <source>
        <strain evidence="1 2">B-23453</strain>
    </source>
</reference>
<sequence>MDYTLGYLRESLSNHLEDQYGKSIYKKMLVNHYENEEEFVRDLDELEITFLNKVLKKEIRYAMEEQDEKRTKELNEVYELLF</sequence>
<name>A0ABU6MEZ8_9BACI</name>
<dbReference type="EMBL" id="JARMAB010000002">
    <property type="protein sequence ID" value="MED1201615.1"/>
    <property type="molecule type" value="Genomic_DNA"/>
</dbReference>
<gene>
    <name evidence="1" type="ORF">P4T90_00750</name>
</gene>
<evidence type="ECO:0000313" key="2">
    <source>
        <dbReference type="Proteomes" id="UP001341444"/>
    </source>
</evidence>
<evidence type="ECO:0000313" key="1">
    <source>
        <dbReference type="EMBL" id="MED1201615.1"/>
    </source>
</evidence>
<dbReference type="RefSeq" id="WP_066263363.1">
    <property type="nucleotide sequence ID" value="NZ_JARMAB010000002.1"/>
</dbReference>
<accession>A0ABU6MEZ8</accession>
<dbReference type="Pfam" id="PF17334">
    <property type="entry name" value="CsgA"/>
    <property type="match status" value="1"/>
</dbReference>
<protein>
    <submittedName>
        <fullName evidence="1">Sigma-G-dependent sporulation-specific acid-soluble spore protein CsgA</fullName>
    </submittedName>
</protein>
<organism evidence="1 2">
    <name type="scientific">Heyndrickxia acidicola</name>
    <dbReference type="NCBI Taxonomy" id="209389"/>
    <lineage>
        <taxon>Bacteria</taxon>
        <taxon>Bacillati</taxon>
        <taxon>Bacillota</taxon>
        <taxon>Bacilli</taxon>
        <taxon>Bacillales</taxon>
        <taxon>Bacillaceae</taxon>
        <taxon>Heyndrickxia</taxon>
    </lineage>
</organism>
<comment type="caution">
    <text evidence="1">The sequence shown here is derived from an EMBL/GenBank/DDBJ whole genome shotgun (WGS) entry which is preliminary data.</text>
</comment>
<keyword evidence="2" id="KW-1185">Reference proteome</keyword>
<dbReference type="Proteomes" id="UP001341444">
    <property type="component" value="Unassembled WGS sequence"/>
</dbReference>
<dbReference type="InterPro" id="IPR020255">
    <property type="entry name" value="CsgA"/>
</dbReference>